<dbReference type="Proteomes" id="UP000232003">
    <property type="component" value="Chromosome"/>
</dbReference>
<reference evidence="1 2" key="1">
    <citation type="submission" date="2017-11" db="EMBL/GenBank/DDBJ databases">
        <title>Complete genome of a free-living desiccation-tolerant cyanobacterium and its photosynthetic adaptation to extreme terrestrial habitat.</title>
        <authorList>
            <person name="Shang J."/>
        </authorList>
    </citation>
    <scope>NUCLEOTIDE SEQUENCE [LARGE SCALE GENOMIC DNA]</scope>
    <source>
        <strain evidence="1 2">CCNUN1</strain>
    </source>
</reference>
<gene>
    <name evidence="1" type="ORF">COO91_08477</name>
</gene>
<protein>
    <submittedName>
        <fullName evidence="1">Uncharacterized protein</fullName>
    </submittedName>
</protein>
<evidence type="ECO:0000313" key="2">
    <source>
        <dbReference type="Proteomes" id="UP000232003"/>
    </source>
</evidence>
<organism evidence="1 2">
    <name type="scientific">Nostoc flagelliforme CCNUN1</name>
    <dbReference type="NCBI Taxonomy" id="2038116"/>
    <lineage>
        <taxon>Bacteria</taxon>
        <taxon>Bacillati</taxon>
        <taxon>Cyanobacteriota</taxon>
        <taxon>Cyanophyceae</taxon>
        <taxon>Nostocales</taxon>
        <taxon>Nostocaceae</taxon>
        <taxon>Nostoc</taxon>
    </lineage>
</organism>
<accession>A0A2K8T3T0</accession>
<evidence type="ECO:0000313" key="1">
    <source>
        <dbReference type="EMBL" id="AUB42354.1"/>
    </source>
</evidence>
<dbReference type="KEGG" id="nfl:COO91_08477"/>
<proteinExistence type="predicted"/>
<name>A0A2K8T3T0_9NOSO</name>
<dbReference type="AlphaFoldDB" id="A0A2K8T3T0"/>
<keyword evidence="2" id="KW-1185">Reference proteome</keyword>
<dbReference type="EMBL" id="CP024785">
    <property type="protein sequence ID" value="AUB42354.1"/>
    <property type="molecule type" value="Genomic_DNA"/>
</dbReference>
<sequence length="46" mass="5136">MGSVPTDSAGGKRVHERLVFDFELIILNFEFPEGVDFLAFVGYGEE</sequence>